<dbReference type="Pfam" id="PF13449">
    <property type="entry name" value="Phytase-like"/>
    <property type="match status" value="1"/>
</dbReference>
<feature type="domain" description="Choice-of-anchor I" evidence="3">
    <location>
        <begin position="62"/>
        <end position="289"/>
    </location>
</feature>
<evidence type="ECO:0000259" key="1">
    <source>
        <dbReference type="Pfam" id="PF13449"/>
    </source>
</evidence>
<keyword evidence="5" id="KW-1185">Reference proteome</keyword>
<dbReference type="EMBL" id="JAUJEB010000007">
    <property type="protein sequence ID" value="MDN5215639.1"/>
    <property type="molecule type" value="Genomic_DNA"/>
</dbReference>
<accession>A0ABT8LCY7</accession>
<dbReference type="NCBIfam" id="NF038117">
    <property type="entry name" value="choice_anch_I"/>
    <property type="match status" value="1"/>
</dbReference>
<evidence type="ECO:0000313" key="4">
    <source>
        <dbReference type="EMBL" id="MDN5215639.1"/>
    </source>
</evidence>
<feature type="domain" description="Phytase-like" evidence="1">
    <location>
        <begin position="304"/>
        <end position="675"/>
    </location>
</feature>
<dbReference type="PANTHER" id="PTHR46928">
    <property type="entry name" value="MESENCHYME-SPECIFIC CELL SURFACE GLYCOPROTEIN"/>
    <property type="match status" value="1"/>
</dbReference>
<dbReference type="Proteomes" id="UP001172083">
    <property type="component" value="Unassembled WGS sequence"/>
</dbReference>
<dbReference type="InterPro" id="IPR011044">
    <property type="entry name" value="Quino_amine_DH_bsu"/>
</dbReference>
<dbReference type="InterPro" id="IPR055188">
    <property type="entry name" value="Choice_anch_I"/>
</dbReference>
<dbReference type="InterPro" id="IPR026444">
    <property type="entry name" value="Secre_tail"/>
</dbReference>
<dbReference type="Gene3D" id="2.130.10.10">
    <property type="entry name" value="YVTN repeat-like/Quinoprotein amine dehydrogenase"/>
    <property type="match status" value="1"/>
</dbReference>
<dbReference type="InterPro" id="IPR052956">
    <property type="entry name" value="Mesenchyme-surface_protein"/>
</dbReference>
<dbReference type="RefSeq" id="WP_346760977.1">
    <property type="nucleotide sequence ID" value="NZ_JAUJEB010000007.1"/>
</dbReference>
<evidence type="ECO:0000259" key="3">
    <source>
        <dbReference type="Pfam" id="PF22494"/>
    </source>
</evidence>
<reference evidence="4" key="1">
    <citation type="submission" date="2023-06" db="EMBL/GenBank/DDBJ databases">
        <title>Genomic of Agaribacillus aureum.</title>
        <authorList>
            <person name="Wang G."/>
        </authorList>
    </citation>
    <scope>NUCLEOTIDE SEQUENCE</scope>
    <source>
        <strain evidence="4">BMA12</strain>
    </source>
</reference>
<evidence type="ECO:0000313" key="5">
    <source>
        <dbReference type="Proteomes" id="UP001172083"/>
    </source>
</evidence>
<feature type="domain" description="Secretion system C-terminal sorting" evidence="2">
    <location>
        <begin position="974"/>
        <end position="1043"/>
    </location>
</feature>
<comment type="caution">
    <text evidence="4">The sequence shown here is derived from an EMBL/GenBank/DDBJ whole genome shotgun (WGS) entry which is preliminary data.</text>
</comment>
<dbReference type="SUPFAM" id="SSF50969">
    <property type="entry name" value="YVTN repeat-like/Quinoprotein amine dehydrogenase"/>
    <property type="match status" value="1"/>
</dbReference>
<dbReference type="SUPFAM" id="SSF63825">
    <property type="entry name" value="YWTD domain"/>
    <property type="match status" value="1"/>
</dbReference>
<dbReference type="InterPro" id="IPR027372">
    <property type="entry name" value="Phytase-like_dom"/>
</dbReference>
<organism evidence="4 5">
    <name type="scientific">Agaribacillus aureus</name>
    <dbReference type="NCBI Taxonomy" id="3051825"/>
    <lineage>
        <taxon>Bacteria</taxon>
        <taxon>Pseudomonadati</taxon>
        <taxon>Bacteroidota</taxon>
        <taxon>Cytophagia</taxon>
        <taxon>Cytophagales</taxon>
        <taxon>Splendidivirgaceae</taxon>
        <taxon>Agaribacillus</taxon>
    </lineage>
</organism>
<dbReference type="InterPro" id="IPR015943">
    <property type="entry name" value="WD40/YVTN_repeat-like_dom_sf"/>
</dbReference>
<protein>
    <submittedName>
        <fullName evidence="4">Choice-of-anchor I family protein</fullName>
    </submittedName>
</protein>
<sequence length="1048" mass="114480">MILKNTKLNKHLTVSLIVCLLLVGFTEVENRSHAQHKPKPGKSKGGLNLSLLGTFKTGIFDEGAAEISAYDPGSSRLFVTNANDGTIDVLSIIDPENPEKLFAINITDFAPDGEVNSVAVSGGMLAAAVHVPGGLGKAVFFDTDVVEPVQPMKIVEVGSLPDMITFTPDGYKALVANEGEPADDGSVDPEGSISIIDLPSFLVTQVDFKAFNGKENELRNKGVRIFKGNLAANDLEPEYISVSPNGTTAFITLQENNAFAVLDINGATIKDIVPLGYKDYSKGQPRLETIAFDEPPLDKERNILFGGLSGLFFEGLNEKGNPTFVTVPDRGPNGDPTPVTFISDPNQSVTVRPFLIPDYQAQVIRFEWDKKNNIRILEKINLTRKDGVTPITGLPNIPGIDETPATPVDEGGDVVDGAGNQFKLLPYDEFGADLEGIVIDPKDQSYWMVDEYRPAIYHFKPNGQLLQRFVPEGTASLANPALPAGSFGEETLPAEYANRRANRGFEAMALDTKKGILYAFIQTPLANPDRATSDNSKVIRILGINPDNGEPVEEYVYLLEKPAFRDANVDKMGDAVYNPANGKFLVIERDSRAAKINKKAIFEIDLKGATNTLGMTLPTTLESMTPDELVAMGINPVHKMKVVNLPSIGYLPSDKPEGLALMRGNDLAVINDNDFGLEGPELATTALGIIEFQTKINNNALDASDRDGGINIRNWPVFGMYQPDAITSFEIDGHTYYITANEGDARDYDFFSEEERIKDDSYVLDETVFPKAQKMKLDPYLGRLNITLETGDLDNDGDYDQIYTYGGRSFSIWDEFGNLVFDSADEIEQIIARFLPENFNANNDDNGIDGRSDNKGPEPEGVTYAKINGKHYAFIGLERVGGILVYDVGRPSEPRFITYVNNRDFEADVESEAAGDLGPEGLLFIPADESPINVPLLVVTNEVSGTTSIYKVDDGSQIQSTPSLAQGKSHQLKIFPNPVVNRLTVTLAPGSKPKTVKIKNLINETFYTQTLKGAEASLEIDVAHLTQGQYVLELNDGSSIVKHRILKK</sequence>
<dbReference type="Pfam" id="PF18962">
    <property type="entry name" value="Por_Secre_tail"/>
    <property type="match status" value="1"/>
</dbReference>
<feature type="domain" description="Choice-of-anchor I" evidence="3">
    <location>
        <begin position="683"/>
        <end position="952"/>
    </location>
</feature>
<evidence type="ECO:0000259" key="2">
    <source>
        <dbReference type="Pfam" id="PF18962"/>
    </source>
</evidence>
<proteinExistence type="predicted"/>
<dbReference type="Pfam" id="PF22494">
    <property type="entry name" value="choice_anch_I"/>
    <property type="match status" value="2"/>
</dbReference>
<dbReference type="PANTHER" id="PTHR46928:SF1">
    <property type="entry name" value="MESENCHYME-SPECIFIC CELL SURFACE GLYCOPROTEIN"/>
    <property type="match status" value="1"/>
</dbReference>
<name>A0ABT8LCY7_9BACT</name>
<gene>
    <name evidence="4" type="ORF">QQ020_26415</name>
</gene>